<keyword evidence="3 4" id="KW-0175">Coiled coil</keyword>
<keyword evidence="6" id="KW-0812">Transmembrane</keyword>
<dbReference type="OrthoDB" id="9784484at2"/>
<feature type="compositionally biased region" description="Basic and acidic residues" evidence="5">
    <location>
        <begin position="361"/>
        <end position="370"/>
    </location>
</feature>
<dbReference type="InterPro" id="IPR050465">
    <property type="entry name" value="UPF0194_transport"/>
</dbReference>
<dbReference type="Gene3D" id="1.10.287.470">
    <property type="entry name" value="Helix hairpin bin"/>
    <property type="match status" value="1"/>
</dbReference>
<evidence type="ECO:0000256" key="6">
    <source>
        <dbReference type="SAM" id="Phobius"/>
    </source>
</evidence>
<evidence type="ECO:0000256" key="1">
    <source>
        <dbReference type="ARBA" id="ARBA00004196"/>
    </source>
</evidence>
<dbReference type="GO" id="GO:0022857">
    <property type="term" value="F:transmembrane transporter activity"/>
    <property type="evidence" value="ECO:0007669"/>
    <property type="project" value="InterPro"/>
</dbReference>
<evidence type="ECO:0000256" key="3">
    <source>
        <dbReference type="ARBA" id="ARBA00023054"/>
    </source>
</evidence>
<dbReference type="AlphaFoldDB" id="A0A3D8IZF9"/>
<dbReference type="Gene3D" id="2.40.50.100">
    <property type="match status" value="1"/>
</dbReference>
<dbReference type="InterPro" id="IPR058792">
    <property type="entry name" value="Beta-barrel_RND_2"/>
</dbReference>
<keyword evidence="6" id="KW-1133">Transmembrane helix</keyword>
<proteinExistence type="inferred from homology"/>
<name>A0A3D8IZF9_9HELI</name>
<feature type="transmembrane region" description="Helical" evidence="6">
    <location>
        <begin position="20"/>
        <end position="38"/>
    </location>
</feature>
<feature type="domain" description="CusB-like beta-barrel" evidence="8">
    <location>
        <begin position="240"/>
        <end position="313"/>
    </location>
</feature>
<dbReference type="Proteomes" id="UP000257045">
    <property type="component" value="Unassembled WGS sequence"/>
</dbReference>
<evidence type="ECO:0000313" key="9">
    <source>
        <dbReference type="EMBL" id="RDU70340.1"/>
    </source>
</evidence>
<sequence length="417" mass="45652">MQKDEIMGVVKPRKKLWKIFGILAIIGAMCGGGVYYYLQPKEVKIVYDVVTPKRGDISAIISATGTLNPLNEVQIGSQVSGIISSIYVDTNDLVKKGQVLAKIDDSKILQELSRYEAQLQSAKAQLSSLQSTLKDKKWQYERLQKLYKQSKGKYPSFADVQTAQVAYEVAQAEIESKKGNIAEIEANIKGVKIDFDNTIITSPIDGVVLTRSVDVGQTVAASFSAPELFNVAQNLEEMKLVVQIAESDVGKIAINQPLLFSVDAYPNRKFSAKVDKVNFGSTTTDNIVSYEVTINVANKDLLLRPGMSATADIVVAEQKNVLLLPVSALFFDPTKQQTQSKKKSGSFFSPPMPPRHKNTAKPKDQKTNAGEEKQIWVLQGGVPVPQRVKVGISDGKSVEIEGIGEGTQVIVGMREEQ</sequence>
<dbReference type="GO" id="GO:0030313">
    <property type="term" value="C:cell envelope"/>
    <property type="evidence" value="ECO:0007669"/>
    <property type="project" value="UniProtKB-SubCell"/>
</dbReference>
<dbReference type="Gene3D" id="2.40.30.170">
    <property type="match status" value="1"/>
</dbReference>
<dbReference type="RefSeq" id="WP_115569775.1">
    <property type="nucleotide sequence ID" value="NZ_NXLV01000010.1"/>
</dbReference>
<evidence type="ECO:0000256" key="4">
    <source>
        <dbReference type="SAM" id="Coils"/>
    </source>
</evidence>
<evidence type="ECO:0000256" key="5">
    <source>
        <dbReference type="SAM" id="MobiDB-lite"/>
    </source>
</evidence>
<dbReference type="PANTHER" id="PTHR32347">
    <property type="entry name" value="EFFLUX SYSTEM COMPONENT YKNX-RELATED"/>
    <property type="match status" value="1"/>
</dbReference>
<evidence type="ECO:0000313" key="10">
    <source>
        <dbReference type="Proteomes" id="UP000257045"/>
    </source>
</evidence>
<dbReference type="EMBL" id="NXLV01000010">
    <property type="protein sequence ID" value="RDU70340.1"/>
    <property type="molecule type" value="Genomic_DNA"/>
</dbReference>
<dbReference type="PANTHER" id="PTHR32347:SF14">
    <property type="entry name" value="EFFLUX SYSTEM COMPONENT YKNX-RELATED"/>
    <property type="match status" value="1"/>
</dbReference>
<reference evidence="9 10" key="1">
    <citation type="submission" date="2018-04" db="EMBL/GenBank/DDBJ databases">
        <title>Novel Campyloabacter and Helicobacter Species and Strains.</title>
        <authorList>
            <person name="Mannion A.J."/>
            <person name="Shen Z."/>
            <person name="Fox J.G."/>
        </authorList>
    </citation>
    <scope>NUCLEOTIDE SEQUENCE [LARGE SCALE GENOMIC DNA]</scope>
    <source>
        <strain evidence="9 10">MIT 04-9366</strain>
    </source>
</reference>
<dbReference type="SUPFAM" id="SSF111369">
    <property type="entry name" value="HlyD-like secretion proteins"/>
    <property type="match status" value="1"/>
</dbReference>
<dbReference type="NCBIfam" id="TIGR01730">
    <property type="entry name" value="RND_mfp"/>
    <property type="match status" value="1"/>
</dbReference>
<comment type="similarity">
    <text evidence="2">Belongs to the membrane fusion protein (MFP) (TC 8.A.1) family.</text>
</comment>
<organism evidence="9 10">
    <name type="scientific">Helicobacter brantae</name>
    <dbReference type="NCBI Taxonomy" id="375927"/>
    <lineage>
        <taxon>Bacteria</taxon>
        <taxon>Pseudomonadati</taxon>
        <taxon>Campylobacterota</taxon>
        <taxon>Epsilonproteobacteria</taxon>
        <taxon>Campylobacterales</taxon>
        <taxon>Helicobacteraceae</taxon>
        <taxon>Helicobacter</taxon>
    </lineage>
</organism>
<protein>
    <submittedName>
        <fullName evidence="9">Efflux RND transporter periplasmic adaptor subunit</fullName>
    </submittedName>
</protein>
<comment type="caution">
    <text evidence="9">The sequence shown here is derived from an EMBL/GenBank/DDBJ whole genome shotgun (WGS) entry which is preliminary data.</text>
</comment>
<dbReference type="InterPro" id="IPR058625">
    <property type="entry name" value="MdtA-like_BSH"/>
</dbReference>
<evidence type="ECO:0000259" key="8">
    <source>
        <dbReference type="Pfam" id="PF25954"/>
    </source>
</evidence>
<dbReference type="GO" id="GO:0016020">
    <property type="term" value="C:membrane"/>
    <property type="evidence" value="ECO:0007669"/>
    <property type="project" value="InterPro"/>
</dbReference>
<feature type="region of interest" description="Disordered" evidence="5">
    <location>
        <begin position="335"/>
        <end position="370"/>
    </location>
</feature>
<evidence type="ECO:0000256" key="2">
    <source>
        <dbReference type="ARBA" id="ARBA00009477"/>
    </source>
</evidence>
<evidence type="ECO:0000259" key="7">
    <source>
        <dbReference type="Pfam" id="PF25917"/>
    </source>
</evidence>
<keyword evidence="6" id="KW-0472">Membrane</keyword>
<dbReference type="Pfam" id="PF25954">
    <property type="entry name" value="Beta-barrel_RND_2"/>
    <property type="match status" value="1"/>
</dbReference>
<keyword evidence="10" id="KW-1185">Reference proteome</keyword>
<dbReference type="Pfam" id="PF25917">
    <property type="entry name" value="BSH_RND"/>
    <property type="match status" value="1"/>
</dbReference>
<feature type="domain" description="Multidrug resistance protein MdtA-like barrel-sandwich hybrid" evidence="7">
    <location>
        <begin position="71"/>
        <end position="222"/>
    </location>
</feature>
<feature type="compositionally biased region" description="Low complexity" evidence="5">
    <location>
        <begin position="335"/>
        <end position="349"/>
    </location>
</feature>
<accession>A0A3D8IZF9</accession>
<feature type="coiled-coil region" evidence="4">
    <location>
        <begin position="105"/>
        <end position="187"/>
    </location>
</feature>
<gene>
    <name evidence="9" type="ORF">CQA58_05760</name>
</gene>
<comment type="subcellular location">
    <subcellularLocation>
        <location evidence="1">Cell envelope</location>
    </subcellularLocation>
</comment>
<dbReference type="InterPro" id="IPR006143">
    <property type="entry name" value="RND_pump_MFP"/>
</dbReference>